<gene>
    <name evidence="3" type="ORF">SAMN05443575_2163</name>
</gene>
<name>A0A1M5KHU5_9ACTN</name>
<sequence>MSMETVMYDTVQIVGSLLILGAFVAALLGRVAQSGYGYLAVNAAGSAVLTVTAVISREWGFILLEGVWALVSLYSLVRKAAGRPVAGAH</sequence>
<dbReference type="Pfam" id="PF26604">
    <property type="entry name" value="CBU_0592"/>
    <property type="match status" value="1"/>
</dbReference>
<protein>
    <recommendedName>
        <fullName evidence="2">CBU-0592-like domain-containing protein</fullName>
    </recommendedName>
</protein>
<dbReference type="Proteomes" id="UP000186132">
    <property type="component" value="Unassembled WGS sequence"/>
</dbReference>
<keyword evidence="1" id="KW-0812">Transmembrane</keyword>
<dbReference type="AlphaFoldDB" id="A0A1M5KHU5"/>
<evidence type="ECO:0000313" key="4">
    <source>
        <dbReference type="Proteomes" id="UP000186132"/>
    </source>
</evidence>
<feature type="transmembrane region" description="Helical" evidence="1">
    <location>
        <begin position="6"/>
        <end position="28"/>
    </location>
</feature>
<proteinExistence type="predicted"/>
<keyword evidence="1" id="KW-1133">Transmembrane helix</keyword>
<dbReference type="InterPro" id="IPR058058">
    <property type="entry name" value="CBU_0592-like"/>
</dbReference>
<organism evidence="3 4">
    <name type="scientific">Jatrophihabitans endophyticus</name>
    <dbReference type="NCBI Taxonomy" id="1206085"/>
    <lineage>
        <taxon>Bacteria</taxon>
        <taxon>Bacillati</taxon>
        <taxon>Actinomycetota</taxon>
        <taxon>Actinomycetes</taxon>
        <taxon>Jatrophihabitantales</taxon>
        <taxon>Jatrophihabitantaceae</taxon>
        <taxon>Jatrophihabitans</taxon>
    </lineage>
</organism>
<evidence type="ECO:0000256" key="1">
    <source>
        <dbReference type="SAM" id="Phobius"/>
    </source>
</evidence>
<feature type="domain" description="CBU-0592-like" evidence="2">
    <location>
        <begin position="8"/>
        <end position="79"/>
    </location>
</feature>
<reference evidence="3 4" key="1">
    <citation type="submission" date="2016-11" db="EMBL/GenBank/DDBJ databases">
        <authorList>
            <person name="Jaros S."/>
            <person name="Januszkiewicz K."/>
            <person name="Wedrychowicz H."/>
        </authorList>
    </citation>
    <scope>NUCLEOTIDE SEQUENCE [LARGE SCALE GENOMIC DNA]</scope>
    <source>
        <strain evidence="3 4">DSM 45627</strain>
    </source>
</reference>
<feature type="transmembrane region" description="Helical" evidence="1">
    <location>
        <begin position="35"/>
        <end position="55"/>
    </location>
</feature>
<evidence type="ECO:0000259" key="2">
    <source>
        <dbReference type="Pfam" id="PF26604"/>
    </source>
</evidence>
<dbReference type="EMBL" id="FQVU01000003">
    <property type="protein sequence ID" value="SHG52382.1"/>
    <property type="molecule type" value="Genomic_DNA"/>
</dbReference>
<keyword evidence="1" id="KW-0472">Membrane</keyword>
<evidence type="ECO:0000313" key="3">
    <source>
        <dbReference type="EMBL" id="SHG52382.1"/>
    </source>
</evidence>
<dbReference type="NCBIfam" id="NF047864">
    <property type="entry name" value="CBU_0592_membra"/>
    <property type="match status" value="1"/>
</dbReference>
<accession>A0A1M5KHU5</accession>
<keyword evidence="4" id="KW-1185">Reference proteome</keyword>
<dbReference type="STRING" id="1206085.SAMN05443575_2163"/>
<feature type="transmembrane region" description="Helical" evidence="1">
    <location>
        <begin position="61"/>
        <end position="77"/>
    </location>
</feature>